<sequence>MSAYHQEGRSTSNRINCGRKRKLSERDVRVLTRIVSKKYETTAAQIMAELNVHLNSPVSTRTVRRELHRVNIHGRAAIAKPLVTHANAKPPMSSAQFQREFIRERLTAAAEEIFTEHSVWKEEDILTGQRLNNQKRNCIFGREEPGPQHMMENHGKGKPAWIKEEKEILESLWRRENQGEPEPLFMKEDQEEPESQIKDEQEEIKPHQVKEEPESLRIKTKQEEIEPLQIKEEWAEPKPPQIKDEQEESGPPEIKVEHEEADPLQIKNEQEVLCMGLEKEQLELKQQTDTSTVNTTFKETTMYSAQSLREFIRERLTAAAEEIFTEVDKTIVYYEEELDRQRRLLEIKLKPPINLQRIDLPKHYLWRERDSLSEQQFNNYERNLSLHQEELQPQQMQETQGEVEPLQMKEEQEELEPQQMQKNQDELEVICVKEELEESELPHIKDEQEELCLNLEKKEDALSKRSPTIVTEGHLCYL</sequence>
<dbReference type="AlphaFoldDB" id="A0AAV9S6E3"/>
<feature type="domain" description="Transposase Tc1-like" evidence="2">
    <location>
        <begin position="29"/>
        <end position="89"/>
    </location>
</feature>
<reference evidence="3 4" key="1">
    <citation type="submission" date="2021-06" db="EMBL/GenBank/DDBJ databases">
        <authorList>
            <person name="Palmer J.M."/>
        </authorList>
    </citation>
    <scope>NUCLEOTIDE SEQUENCE [LARGE SCALE GENOMIC DNA]</scope>
    <source>
        <strain evidence="3 4">MEX-2019</strain>
        <tissue evidence="3">Muscle</tissue>
    </source>
</reference>
<evidence type="ECO:0000313" key="4">
    <source>
        <dbReference type="Proteomes" id="UP001311232"/>
    </source>
</evidence>
<dbReference type="Proteomes" id="UP001311232">
    <property type="component" value="Unassembled WGS sequence"/>
</dbReference>
<evidence type="ECO:0000259" key="2">
    <source>
        <dbReference type="Pfam" id="PF01498"/>
    </source>
</evidence>
<proteinExistence type="predicted"/>
<name>A0AAV9S6E3_9TELE</name>
<dbReference type="GO" id="GO:0003677">
    <property type="term" value="F:DNA binding"/>
    <property type="evidence" value="ECO:0007669"/>
    <property type="project" value="InterPro"/>
</dbReference>
<feature type="region of interest" description="Disordered" evidence="1">
    <location>
        <begin position="174"/>
        <end position="253"/>
    </location>
</feature>
<evidence type="ECO:0000256" key="1">
    <source>
        <dbReference type="SAM" id="MobiDB-lite"/>
    </source>
</evidence>
<dbReference type="GO" id="GO:0015074">
    <property type="term" value="P:DNA integration"/>
    <property type="evidence" value="ECO:0007669"/>
    <property type="project" value="InterPro"/>
</dbReference>
<accession>A0AAV9S6E3</accession>
<dbReference type="Pfam" id="PF01498">
    <property type="entry name" value="HTH_Tnp_Tc3_2"/>
    <property type="match status" value="1"/>
</dbReference>
<gene>
    <name evidence="3" type="ORF">CRENBAI_003061</name>
</gene>
<evidence type="ECO:0000313" key="3">
    <source>
        <dbReference type="EMBL" id="KAK5616653.1"/>
    </source>
</evidence>
<comment type="caution">
    <text evidence="3">The sequence shown here is derived from an EMBL/GenBank/DDBJ whole genome shotgun (WGS) entry which is preliminary data.</text>
</comment>
<keyword evidence="4" id="KW-1185">Reference proteome</keyword>
<dbReference type="GO" id="GO:0006313">
    <property type="term" value="P:DNA transposition"/>
    <property type="evidence" value="ECO:0007669"/>
    <property type="project" value="InterPro"/>
</dbReference>
<feature type="compositionally biased region" description="Basic and acidic residues" evidence="1">
    <location>
        <begin position="195"/>
        <end position="244"/>
    </location>
</feature>
<protein>
    <recommendedName>
        <fullName evidence="2">Transposase Tc1-like domain-containing protein</fullName>
    </recommendedName>
</protein>
<organism evidence="3 4">
    <name type="scientific">Crenichthys baileyi</name>
    <name type="common">White River springfish</name>
    <dbReference type="NCBI Taxonomy" id="28760"/>
    <lineage>
        <taxon>Eukaryota</taxon>
        <taxon>Metazoa</taxon>
        <taxon>Chordata</taxon>
        <taxon>Craniata</taxon>
        <taxon>Vertebrata</taxon>
        <taxon>Euteleostomi</taxon>
        <taxon>Actinopterygii</taxon>
        <taxon>Neopterygii</taxon>
        <taxon>Teleostei</taxon>
        <taxon>Neoteleostei</taxon>
        <taxon>Acanthomorphata</taxon>
        <taxon>Ovalentaria</taxon>
        <taxon>Atherinomorphae</taxon>
        <taxon>Cyprinodontiformes</taxon>
        <taxon>Goodeidae</taxon>
        <taxon>Crenichthys</taxon>
    </lineage>
</organism>
<dbReference type="InterPro" id="IPR002492">
    <property type="entry name" value="Transposase_Tc1-like"/>
</dbReference>
<dbReference type="EMBL" id="JAHHUM010000877">
    <property type="protein sequence ID" value="KAK5616653.1"/>
    <property type="molecule type" value="Genomic_DNA"/>
</dbReference>